<dbReference type="GO" id="GO:0003677">
    <property type="term" value="F:DNA binding"/>
    <property type="evidence" value="ECO:0007669"/>
    <property type="project" value="UniProtKB-KW"/>
</dbReference>
<evidence type="ECO:0000256" key="1">
    <source>
        <dbReference type="ARBA" id="ARBA00011046"/>
    </source>
</evidence>
<accession>A0A1H5RST4</accession>
<dbReference type="GO" id="GO:0045892">
    <property type="term" value="P:negative regulation of DNA-templated transcription"/>
    <property type="evidence" value="ECO:0007669"/>
    <property type="project" value="InterPro"/>
</dbReference>
<keyword evidence="2" id="KW-0805">Transcription regulation</keyword>
<dbReference type="PIRSF" id="PIRSF019455">
    <property type="entry name" value="CopR_AtkY"/>
    <property type="match status" value="1"/>
</dbReference>
<dbReference type="SUPFAM" id="SSF46785">
    <property type="entry name" value="Winged helix' DNA-binding domain"/>
    <property type="match status" value="1"/>
</dbReference>
<dbReference type="InterPro" id="IPR005650">
    <property type="entry name" value="BlaI_family"/>
</dbReference>
<dbReference type="InterPro" id="IPR036390">
    <property type="entry name" value="WH_DNA-bd_sf"/>
</dbReference>
<keyword evidence="4" id="KW-0804">Transcription</keyword>
<keyword evidence="6" id="KW-1185">Reference proteome</keyword>
<reference evidence="6" key="1">
    <citation type="submission" date="2016-10" db="EMBL/GenBank/DDBJ databases">
        <authorList>
            <person name="Varghese N."/>
            <person name="Submissions S."/>
        </authorList>
    </citation>
    <scope>NUCLEOTIDE SEQUENCE [LARGE SCALE GENOMIC DNA]</scope>
    <source>
        <strain evidence="6">DSM 22361</strain>
    </source>
</reference>
<evidence type="ECO:0000313" key="6">
    <source>
        <dbReference type="Proteomes" id="UP000236731"/>
    </source>
</evidence>
<dbReference type="Gene3D" id="1.10.10.10">
    <property type="entry name" value="Winged helix-like DNA-binding domain superfamily/Winged helix DNA-binding domain"/>
    <property type="match status" value="1"/>
</dbReference>
<keyword evidence="3" id="KW-0238">DNA-binding</keyword>
<dbReference type="RefSeq" id="WP_103904719.1">
    <property type="nucleotide sequence ID" value="NZ_CP049246.1"/>
</dbReference>
<evidence type="ECO:0000256" key="3">
    <source>
        <dbReference type="ARBA" id="ARBA00023125"/>
    </source>
</evidence>
<comment type="similarity">
    <text evidence="1">Belongs to the BlaI transcriptional regulatory family.</text>
</comment>
<protein>
    <submittedName>
        <fullName evidence="5">Predicted transcriptional regulator</fullName>
    </submittedName>
</protein>
<sequence length="123" mass="14553">MDELKELTKAEEQIMHELWEMEGGFVKDIIERLPEPKPAYNTVSTIIRILETKGFVDHESFGKSHRYFPKIEKEEYKKLITGKLLKGYFENSASSMLSFFLEEKKLDVQDLDEIMKLIQQHKK</sequence>
<proteinExistence type="inferred from homology"/>
<dbReference type="Gene3D" id="1.10.4040.10">
    <property type="entry name" value="Penicillinase repressor domain"/>
    <property type="match status" value="1"/>
</dbReference>
<dbReference type="InterPro" id="IPR036388">
    <property type="entry name" value="WH-like_DNA-bd_sf"/>
</dbReference>
<dbReference type="AlphaFoldDB" id="A0A1H5RST4"/>
<dbReference type="EMBL" id="FNUT01000001">
    <property type="protein sequence ID" value="SEF40788.1"/>
    <property type="molecule type" value="Genomic_DNA"/>
</dbReference>
<evidence type="ECO:0000313" key="5">
    <source>
        <dbReference type="EMBL" id="SEF40788.1"/>
    </source>
</evidence>
<dbReference type="Pfam" id="PF03965">
    <property type="entry name" value="Penicillinase_R"/>
    <property type="match status" value="1"/>
</dbReference>
<evidence type="ECO:0000256" key="4">
    <source>
        <dbReference type="ARBA" id="ARBA00023163"/>
    </source>
</evidence>
<name>A0A1H5RST4_9SPHI</name>
<dbReference type="OrthoDB" id="1098508at2"/>
<organism evidence="5 6">
    <name type="scientific">Sphingobacterium lactis</name>
    <dbReference type="NCBI Taxonomy" id="797291"/>
    <lineage>
        <taxon>Bacteria</taxon>
        <taxon>Pseudomonadati</taxon>
        <taxon>Bacteroidota</taxon>
        <taxon>Sphingobacteriia</taxon>
        <taxon>Sphingobacteriales</taxon>
        <taxon>Sphingobacteriaceae</taxon>
        <taxon>Sphingobacterium</taxon>
    </lineage>
</organism>
<gene>
    <name evidence="5" type="ORF">SAMN05421877_10138</name>
</gene>
<evidence type="ECO:0000256" key="2">
    <source>
        <dbReference type="ARBA" id="ARBA00023015"/>
    </source>
</evidence>
<dbReference type="Proteomes" id="UP000236731">
    <property type="component" value="Unassembled WGS sequence"/>
</dbReference>